<keyword evidence="3" id="KW-0813">Transport</keyword>
<accession>A0A383BA36</accession>
<dbReference type="Gene3D" id="1.20.58.1610">
    <property type="entry name" value="NADH:ubiquinone/plastoquinone oxidoreductase, chain 3"/>
    <property type="match status" value="1"/>
</dbReference>
<dbReference type="GO" id="GO:0016651">
    <property type="term" value="F:oxidoreductase activity, acting on NAD(P)H"/>
    <property type="evidence" value="ECO:0007669"/>
    <property type="project" value="InterPro"/>
</dbReference>
<comment type="subcellular location">
    <subcellularLocation>
        <location evidence="1">Membrane</location>
        <topology evidence="1">Multi-pass membrane protein</topology>
    </subcellularLocation>
</comment>
<evidence type="ECO:0000256" key="5">
    <source>
        <dbReference type="ARBA" id="ARBA00022989"/>
    </source>
</evidence>
<dbReference type="GO" id="GO:0008137">
    <property type="term" value="F:NADH dehydrogenase (ubiquinone) activity"/>
    <property type="evidence" value="ECO:0007669"/>
    <property type="project" value="InterPro"/>
</dbReference>
<evidence type="ECO:0008006" key="9">
    <source>
        <dbReference type="Google" id="ProtNLM"/>
    </source>
</evidence>
<name>A0A383BA36_9ZZZZ</name>
<feature type="transmembrane region" description="Helical" evidence="7">
    <location>
        <begin position="6"/>
        <end position="29"/>
    </location>
</feature>
<evidence type="ECO:0000256" key="6">
    <source>
        <dbReference type="ARBA" id="ARBA00023136"/>
    </source>
</evidence>
<evidence type="ECO:0000313" key="8">
    <source>
        <dbReference type="EMBL" id="SVE16693.1"/>
    </source>
</evidence>
<feature type="transmembrane region" description="Helical" evidence="7">
    <location>
        <begin position="62"/>
        <end position="81"/>
    </location>
</feature>
<dbReference type="PANTHER" id="PTHR11058:SF9">
    <property type="entry name" value="NADH-UBIQUINONE OXIDOREDUCTASE CHAIN 3"/>
    <property type="match status" value="1"/>
</dbReference>
<keyword evidence="4 7" id="KW-0812">Transmembrane</keyword>
<dbReference type="InterPro" id="IPR038430">
    <property type="entry name" value="NDAH_ubi_oxred_su3_sf"/>
</dbReference>
<dbReference type="InterPro" id="IPR000440">
    <property type="entry name" value="NADH_UbQ/plastoQ_OxRdtase_su3"/>
</dbReference>
<dbReference type="InterPro" id="IPR023043">
    <property type="entry name" value="NAD(P)H_OxRDtase_bac/plastid"/>
</dbReference>
<feature type="transmembrane region" description="Helical" evidence="7">
    <location>
        <begin position="93"/>
        <end position="114"/>
    </location>
</feature>
<evidence type="ECO:0000256" key="4">
    <source>
        <dbReference type="ARBA" id="ARBA00022692"/>
    </source>
</evidence>
<evidence type="ECO:0000256" key="2">
    <source>
        <dbReference type="ARBA" id="ARBA00008472"/>
    </source>
</evidence>
<sequence length="123" mass="14015">MLIDYLPVLLLIAFAVIFAAINLLATHLLGPREPNKSKLSVYESGVQPVGNTRQRFSIRFDLIAMLFIIFDIEVIFLYPWALVFKKFIRDGMGGFILIEMLVFIGILLVGYVYAWKKGGLSWD</sequence>
<comment type="similarity">
    <text evidence="2">Belongs to the complex I subunit 3 family.</text>
</comment>
<dbReference type="PANTHER" id="PTHR11058">
    <property type="entry name" value="NADH-UBIQUINONE OXIDOREDUCTASE CHAIN 3"/>
    <property type="match status" value="1"/>
</dbReference>
<keyword evidence="5 7" id="KW-1133">Transmembrane helix</keyword>
<dbReference type="EMBL" id="UINC01198641">
    <property type="protein sequence ID" value="SVE16693.1"/>
    <property type="molecule type" value="Genomic_DNA"/>
</dbReference>
<reference evidence="8" key="1">
    <citation type="submission" date="2018-05" db="EMBL/GenBank/DDBJ databases">
        <authorList>
            <person name="Lanie J.A."/>
            <person name="Ng W.-L."/>
            <person name="Kazmierczak K.M."/>
            <person name="Andrzejewski T.M."/>
            <person name="Davidsen T.M."/>
            <person name="Wayne K.J."/>
            <person name="Tettelin H."/>
            <person name="Glass J.I."/>
            <person name="Rusch D."/>
            <person name="Podicherti R."/>
            <person name="Tsui H.-C.T."/>
            <person name="Winkler M.E."/>
        </authorList>
    </citation>
    <scope>NUCLEOTIDE SEQUENCE</scope>
</reference>
<organism evidence="8">
    <name type="scientific">marine metagenome</name>
    <dbReference type="NCBI Taxonomy" id="408172"/>
    <lineage>
        <taxon>unclassified sequences</taxon>
        <taxon>metagenomes</taxon>
        <taxon>ecological metagenomes</taxon>
    </lineage>
</organism>
<protein>
    <recommendedName>
        <fullName evidence="9">NADH:ubiquinone oxidoreductase subunit 3 (Chain A)</fullName>
    </recommendedName>
</protein>
<dbReference type="GO" id="GO:0030964">
    <property type="term" value="C:NADH dehydrogenase complex"/>
    <property type="evidence" value="ECO:0007669"/>
    <property type="project" value="TreeGrafter"/>
</dbReference>
<gene>
    <name evidence="8" type="ORF">METZ01_LOCUS469547</name>
</gene>
<keyword evidence="6 7" id="KW-0472">Membrane</keyword>
<dbReference type="Pfam" id="PF00507">
    <property type="entry name" value="Oxidored_q4"/>
    <property type="match status" value="1"/>
</dbReference>
<proteinExistence type="inferred from homology"/>
<evidence type="ECO:0000256" key="1">
    <source>
        <dbReference type="ARBA" id="ARBA00004141"/>
    </source>
</evidence>
<evidence type="ECO:0000256" key="3">
    <source>
        <dbReference type="ARBA" id="ARBA00022448"/>
    </source>
</evidence>
<dbReference type="AlphaFoldDB" id="A0A383BA36"/>
<dbReference type="HAMAP" id="MF_01394">
    <property type="entry name" value="NDH1_NuoA"/>
    <property type="match status" value="1"/>
</dbReference>
<evidence type="ECO:0000256" key="7">
    <source>
        <dbReference type="SAM" id="Phobius"/>
    </source>
</evidence>